<dbReference type="Gene3D" id="3.30.300.130">
    <property type="entry name" value="Fe-S cluster assembly (FSCA)"/>
    <property type="match status" value="1"/>
</dbReference>
<organism evidence="4 5">
    <name type="scientific">Stackebrandtia endophytica</name>
    <dbReference type="NCBI Taxonomy" id="1496996"/>
    <lineage>
        <taxon>Bacteria</taxon>
        <taxon>Bacillati</taxon>
        <taxon>Actinomycetota</taxon>
        <taxon>Actinomycetes</taxon>
        <taxon>Glycomycetales</taxon>
        <taxon>Glycomycetaceae</taxon>
        <taxon>Stackebrandtia</taxon>
    </lineage>
</organism>
<keyword evidence="5" id="KW-1185">Reference proteome</keyword>
<dbReference type="InterPro" id="IPR052339">
    <property type="entry name" value="Fe-S_Maturation_MIP18"/>
</dbReference>
<dbReference type="RefSeq" id="WP_142037741.1">
    <property type="nucleotide sequence ID" value="NZ_JBHTGS010000001.1"/>
</dbReference>
<dbReference type="SUPFAM" id="SSF117916">
    <property type="entry name" value="Fe-S cluster assembly (FSCA) domain-like"/>
    <property type="match status" value="1"/>
</dbReference>
<feature type="domain" description="MIP18 family-like" evidence="2">
    <location>
        <begin position="10"/>
        <end position="63"/>
    </location>
</feature>
<reference evidence="4 5" key="1">
    <citation type="submission" date="2019-06" db="EMBL/GenBank/DDBJ databases">
        <title>Sequencing the genomes of 1000 actinobacteria strains.</title>
        <authorList>
            <person name="Klenk H.-P."/>
        </authorList>
    </citation>
    <scope>NUCLEOTIDE SEQUENCE [LARGE SCALE GENOMIC DNA]</scope>
    <source>
        <strain evidence="4 5">DSM 45928</strain>
    </source>
</reference>
<dbReference type="Pfam" id="PF01883">
    <property type="entry name" value="FeS_assembly_P"/>
    <property type="match status" value="1"/>
</dbReference>
<comment type="caution">
    <text evidence="4">The sequence shown here is derived from an EMBL/GenBank/DDBJ whole genome shotgun (WGS) entry which is preliminary data.</text>
</comment>
<gene>
    <name evidence="4" type="ORF">FB566_1920</name>
</gene>
<dbReference type="InParanoid" id="A0A543AUZ4"/>
<feature type="domain" description="PaaD zinc beta ribbon" evidence="3">
    <location>
        <begin position="115"/>
        <end position="157"/>
    </location>
</feature>
<dbReference type="EMBL" id="VFOW01000001">
    <property type="protein sequence ID" value="TQL76392.1"/>
    <property type="molecule type" value="Genomic_DNA"/>
</dbReference>
<feature type="region of interest" description="Disordered" evidence="1">
    <location>
        <begin position="93"/>
        <end position="112"/>
    </location>
</feature>
<dbReference type="PANTHER" id="PTHR42831">
    <property type="entry name" value="FE-S PROTEIN MATURATION AUXILIARY FACTOR YITW"/>
    <property type="match status" value="1"/>
</dbReference>
<proteinExistence type="predicted"/>
<dbReference type="OrthoDB" id="3684942at2"/>
<dbReference type="InterPro" id="IPR011883">
    <property type="entry name" value="PaaD-like"/>
</dbReference>
<dbReference type="InterPro" id="IPR056572">
    <property type="entry name" value="Zn_ribbon_PaaD"/>
</dbReference>
<dbReference type="Proteomes" id="UP000317043">
    <property type="component" value="Unassembled WGS sequence"/>
</dbReference>
<evidence type="ECO:0000313" key="4">
    <source>
        <dbReference type="EMBL" id="TQL76392.1"/>
    </source>
</evidence>
<evidence type="ECO:0000259" key="3">
    <source>
        <dbReference type="Pfam" id="PF23451"/>
    </source>
</evidence>
<dbReference type="Pfam" id="PF23451">
    <property type="entry name" value="Zn_ribbon_PaaD"/>
    <property type="match status" value="1"/>
</dbReference>
<protein>
    <submittedName>
        <fullName evidence="4">Ring-1,2-phenylacetyl-CoA epoxidase subunit PaaD</fullName>
    </submittedName>
</protein>
<dbReference type="PANTHER" id="PTHR42831:SF3">
    <property type="entry name" value="1,2-PHENYLACETYL-COA EPOXIDASE, SUBUNIT D-RELATED"/>
    <property type="match status" value="1"/>
</dbReference>
<evidence type="ECO:0000313" key="5">
    <source>
        <dbReference type="Proteomes" id="UP000317043"/>
    </source>
</evidence>
<dbReference type="AlphaFoldDB" id="A0A543AUZ4"/>
<dbReference type="InterPro" id="IPR034904">
    <property type="entry name" value="FSCA_dom_sf"/>
</dbReference>
<sequence length="159" mass="17109">MVTAFDIAATVADPEMPVVTIADLGILRDAVVDGGTAKVTITPTYSGCPAMDTIRADIARAFRDAGYPDVDITTVYAPAWTTDWITESGRRKLADSGIAPPGPTGSRRDLPLLLGDRSPRCPRCESAQVSELSRFGPTACTSLWRCESCREPFEHVKAH</sequence>
<evidence type="ECO:0000256" key="1">
    <source>
        <dbReference type="SAM" id="MobiDB-lite"/>
    </source>
</evidence>
<dbReference type="InterPro" id="IPR002744">
    <property type="entry name" value="MIP18-like"/>
</dbReference>
<evidence type="ECO:0000259" key="2">
    <source>
        <dbReference type="Pfam" id="PF01883"/>
    </source>
</evidence>
<dbReference type="NCBIfam" id="TIGR02159">
    <property type="entry name" value="PA_CoA_Oxy4"/>
    <property type="match status" value="1"/>
</dbReference>
<accession>A0A543AUZ4</accession>
<name>A0A543AUZ4_9ACTN</name>